<dbReference type="PANTHER" id="PTHR24149">
    <property type="entry name" value="ANKYRIN REPEAT DOMAIN-CONTAINING PROTEIN 12"/>
    <property type="match status" value="1"/>
</dbReference>
<dbReference type="EMBL" id="BGZK01001239">
    <property type="protein sequence ID" value="GBP75186.1"/>
    <property type="molecule type" value="Genomic_DNA"/>
</dbReference>
<comment type="caution">
    <text evidence="2">The sequence shown here is derived from an EMBL/GenBank/DDBJ whole genome shotgun (WGS) entry which is preliminary data.</text>
</comment>
<feature type="compositionally biased region" description="Polar residues" evidence="1">
    <location>
        <begin position="263"/>
        <end position="277"/>
    </location>
</feature>
<reference evidence="2 3" key="1">
    <citation type="journal article" date="2019" name="Commun. Biol.">
        <title>The bagworm genome reveals a unique fibroin gene that provides high tensile strength.</title>
        <authorList>
            <person name="Kono N."/>
            <person name="Nakamura H."/>
            <person name="Ohtoshi R."/>
            <person name="Tomita M."/>
            <person name="Numata K."/>
            <person name="Arakawa K."/>
        </authorList>
    </citation>
    <scope>NUCLEOTIDE SEQUENCE [LARGE SCALE GENOMIC DNA]</scope>
</reference>
<evidence type="ECO:0000256" key="1">
    <source>
        <dbReference type="SAM" id="MobiDB-lite"/>
    </source>
</evidence>
<feature type="compositionally biased region" description="Polar residues" evidence="1">
    <location>
        <begin position="118"/>
        <end position="147"/>
    </location>
</feature>
<dbReference type="STRING" id="151549.A0A4C1YGA6"/>
<feature type="compositionally biased region" description="Polar residues" evidence="1">
    <location>
        <begin position="1"/>
        <end position="22"/>
    </location>
</feature>
<organism evidence="2 3">
    <name type="scientific">Eumeta variegata</name>
    <name type="common">Bagworm moth</name>
    <name type="synonym">Eumeta japonica</name>
    <dbReference type="NCBI Taxonomy" id="151549"/>
    <lineage>
        <taxon>Eukaryota</taxon>
        <taxon>Metazoa</taxon>
        <taxon>Ecdysozoa</taxon>
        <taxon>Arthropoda</taxon>
        <taxon>Hexapoda</taxon>
        <taxon>Insecta</taxon>
        <taxon>Pterygota</taxon>
        <taxon>Neoptera</taxon>
        <taxon>Endopterygota</taxon>
        <taxon>Lepidoptera</taxon>
        <taxon>Glossata</taxon>
        <taxon>Ditrysia</taxon>
        <taxon>Tineoidea</taxon>
        <taxon>Psychidae</taxon>
        <taxon>Oiketicinae</taxon>
        <taxon>Eumeta</taxon>
    </lineage>
</organism>
<dbReference type="OrthoDB" id="5806726at2759"/>
<feature type="compositionally biased region" description="Low complexity" evidence="1">
    <location>
        <begin position="344"/>
        <end position="361"/>
    </location>
</feature>
<feature type="compositionally biased region" description="Basic and acidic residues" evidence="1">
    <location>
        <begin position="302"/>
        <end position="317"/>
    </location>
</feature>
<dbReference type="AlphaFoldDB" id="A0A4C1YGA6"/>
<gene>
    <name evidence="2" type="primary">ANKRD12</name>
    <name evidence="2" type="ORF">EVAR_88791_1</name>
</gene>
<proteinExistence type="predicted"/>
<feature type="compositionally biased region" description="Polar residues" evidence="1">
    <location>
        <begin position="30"/>
        <end position="52"/>
    </location>
</feature>
<evidence type="ECO:0000313" key="3">
    <source>
        <dbReference type="Proteomes" id="UP000299102"/>
    </source>
</evidence>
<evidence type="ECO:0000313" key="2">
    <source>
        <dbReference type="EMBL" id="GBP75186.1"/>
    </source>
</evidence>
<feature type="compositionally biased region" description="Acidic residues" evidence="1">
    <location>
        <begin position="58"/>
        <end position="67"/>
    </location>
</feature>
<name>A0A4C1YGA6_EUMVA</name>
<sequence length="623" mass="68644">MDNLTPGNDQFESKDVTSTNSENENKDENYNAQRNNEVTSTQDDNASTTTKRSFFDSESTESEPGDDDVSKKKKRKDDSEKDVMGKSNSTVRGATGRVLSGTKPPGPASKTGVPPIGKTTSVQNVNKTTSNPTTGKSNQQNPGKSGPNTTTNKVTTQNTHQSKSKNETKGTSSSAQPKPDRSKSPVASPKPSQSKENSDDVEEPKVTPESTAPKVPPLKIVIPGGASGSGNRSGEQEGEGGCGQRGSGKGRGGSSTLPYVIPCTSTDTGPASDSSDGNSDDKRSGSGEGKGSAGQRVLRSHRTTDGEKEKDKDRKEQITTNTTQIVSSNKSPQPSVSTQELEPGTTSSGTTNRSESGSSSSVDLHPRKRKIKKDHSKDNVKNTTTEANVEVNPPTHTVTHANPYQMALLIKKQIERKHKSMFPVKLKPPKDFDKYLMNRCTYTLQSNMDDSLLTAPTPTDLNPQMQHEFEEQEKERKSLRVQHLVEKEKLVLSVEQEILRVHGRAERAVANQPMPFSACTILRDKEVYNVTGSEQEEKRNAQRSRCNGRQINAWLQEVDDKWERLKEMMLRRQNIEAESLHAKQVMIWEWKLKDYGLCEYKNTPKISEQHVPHVHVSNFDLPF</sequence>
<dbReference type="GO" id="GO:0005654">
    <property type="term" value="C:nucleoplasm"/>
    <property type="evidence" value="ECO:0007669"/>
    <property type="project" value="TreeGrafter"/>
</dbReference>
<feature type="compositionally biased region" description="Gly residues" evidence="1">
    <location>
        <begin position="239"/>
        <end position="253"/>
    </location>
</feature>
<feature type="compositionally biased region" description="Polar residues" evidence="1">
    <location>
        <begin position="318"/>
        <end position="340"/>
    </location>
</feature>
<accession>A0A4C1YGA6</accession>
<feature type="region of interest" description="Disordered" evidence="1">
    <location>
        <begin position="1"/>
        <end position="399"/>
    </location>
</feature>
<feature type="compositionally biased region" description="Low complexity" evidence="1">
    <location>
        <begin position="148"/>
        <end position="159"/>
    </location>
</feature>
<dbReference type="PANTHER" id="PTHR24149:SF14">
    <property type="entry name" value="ANKYRIN REPEAT DOMAIN 12"/>
    <property type="match status" value="1"/>
</dbReference>
<dbReference type="Proteomes" id="UP000299102">
    <property type="component" value="Unassembled WGS sequence"/>
</dbReference>
<keyword evidence="3" id="KW-1185">Reference proteome</keyword>
<protein>
    <submittedName>
        <fullName evidence="2">Ankyrin repeat domain-containing protein 12</fullName>
    </submittedName>
</protein>
<dbReference type="InterPro" id="IPR053210">
    <property type="entry name" value="ANKRD12"/>
</dbReference>